<name>A0ACB5PNS8_9BACT</name>
<evidence type="ECO:0000313" key="2">
    <source>
        <dbReference type="Proteomes" id="UP000605392"/>
    </source>
</evidence>
<proteinExistence type="predicted"/>
<gene>
    <name evidence="1" type="ORF">GCM10011375_10640</name>
</gene>
<protein>
    <submittedName>
        <fullName evidence="1">Uncharacterized protein</fullName>
    </submittedName>
</protein>
<dbReference type="EMBL" id="BMFN01000001">
    <property type="protein sequence ID" value="GGF57344.1"/>
    <property type="molecule type" value="Genomic_DNA"/>
</dbReference>
<dbReference type="Proteomes" id="UP000605392">
    <property type="component" value="Unassembled WGS sequence"/>
</dbReference>
<sequence length="192" mass="21125">MVFLGATFFTSGMAKLYAGHHFPGWIGPVWLIEKLQAYQLGMYAAFIALSQVITGFLLLTRRFWLLGAIGLVPMLLNILLITISQQWGATSYIVGVLLLMDLALLLSEYPRLRVLWADVAYSPPTTLQAKPTLPGHLLWSLGILLVISGILVSYQALSLSYWLVAGGLLLAWLSPLADRRKTVATFLPPTPS</sequence>
<comment type="caution">
    <text evidence="1">The sequence shown here is derived from an EMBL/GenBank/DDBJ whole genome shotgun (WGS) entry which is preliminary data.</text>
</comment>
<accession>A0ACB5PNS8</accession>
<reference evidence="1 2" key="1">
    <citation type="journal article" date="2019" name="Int. J. Syst. Evol. Microbiol.">
        <title>The Global Catalogue of Microorganisms (GCM) 10K type strain sequencing project: providing services to taxonomists for standard genome sequencing and annotation.</title>
        <authorList>
            <consortium name="The Broad Institute Genomics Platform"/>
            <consortium name="The Broad Institute Genome Sequencing Center for Infectious Disease"/>
            <person name="Wu L."/>
            <person name="Ma J."/>
        </authorList>
    </citation>
    <scope>NUCLEOTIDE SEQUENCE [LARGE SCALE GENOMIC DNA]</scope>
    <source>
        <strain evidence="1 2">CGMCC 1.12720</strain>
    </source>
</reference>
<evidence type="ECO:0000313" key="1">
    <source>
        <dbReference type="EMBL" id="GGF57344.1"/>
    </source>
</evidence>
<keyword evidence="2" id="KW-1185">Reference proteome</keyword>
<organism evidence="1 2">
    <name type="scientific">Hymenobacter qilianensis</name>
    <dbReference type="NCBI Taxonomy" id="1385715"/>
    <lineage>
        <taxon>Bacteria</taxon>
        <taxon>Pseudomonadati</taxon>
        <taxon>Bacteroidota</taxon>
        <taxon>Cytophagia</taxon>
        <taxon>Cytophagales</taxon>
        <taxon>Hymenobacteraceae</taxon>
        <taxon>Hymenobacter</taxon>
    </lineage>
</organism>